<sequence length="251" mass="28990">MNNSQEIQSTNSHRGFKPFIESIIEIPDHIIVPKVIRNSKNSIESTIETKAHFFKQGLNAILVTLERKIEIEKTVVSIQNSKETSKSLFVKIENLFEYLCEGYMNQPYKLVFHDELPFPAYKDKFFTLRGNIVDRNNKIISLNEPMLFSAVLYEANYPIKTIERTKHNDKILVGNSVVETINSINFRRIAVKEVSSFHPSKMFNLAVVPEDMKLVQPFIFPGLVVKSSKLRPGELRKKFKVDKLMKLIENS</sequence>
<evidence type="ECO:0000313" key="1">
    <source>
        <dbReference type="EMBL" id="OMJ68196.1"/>
    </source>
</evidence>
<dbReference type="EMBL" id="MPUH01001368">
    <property type="protein sequence ID" value="OMJ68196.1"/>
    <property type="molecule type" value="Genomic_DNA"/>
</dbReference>
<dbReference type="AlphaFoldDB" id="A0A1R2AUJ9"/>
<organism evidence="1 2">
    <name type="scientific">Stentor coeruleus</name>
    <dbReference type="NCBI Taxonomy" id="5963"/>
    <lineage>
        <taxon>Eukaryota</taxon>
        <taxon>Sar</taxon>
        <taxon>Alveolata</taxon>
        <taxon>Ciliophora</taxon>
        <taxon>Postciliodesmatophora</taxon>
        <taxon>Heterotrichea</taxon>
        <taxon>Heterotrichida</taxon>
        <taxon>Stentoridae</taxon>
        <taxon>Stentor</taxon>
    </lineage>
</organism>
<gene>
    <name evidence="1" type="ORF">SteCoe_34430</name>
</gene>
<accession>A0A1R2AUJ9</accession>
<evidence type="ECO:0000313" key="2">
    <source>
        <dbReference type="Proteomes" id="UP000187209"/>
    </source>
</evidence>
<protein>
    <submittedName>
        <fullName evidence="1">Uncharacterized protein</fullName>
    </submittedName>
</protein>
<reference evidence="1 2" key="1">
    <citation type="submission" date="2016-11" db="EMBL/GenBank/DDBJ databases">
        <title>The macronuclear genome of Stentor coeruleus: a giant cell with tiny introns.</title>
        <authorList>
            <person name="Slabodnick M."/>
            <person name="Ruby J.G."/>
            <person name="Reiff S.B."/>
            <person name="Swart E.C."/>
            <person name="Gosai S."/>
            <person name="Prabakaran S."/>
            <person name="Witkowska E."/>
            <person name="Larue G.E."/>
            <person name="Fisher S."/>
            <person name="Freeman R.M."/>
            <person name="Gunawardena J."/>
            <person name="Chu W."/>
            <person name="Stover N.A."/>
            <person name="Gregory B.D."/>
            <person name="Nowacki M."/>
            <person name="Derisi J."/>
            <person name="Roy S.W."/>
            <person name="Marshall W.F."/>
            <person name="Sood P."/>
        </authorList>
    </citation>
    <scope>NUCLEOTIDE SEQUENCE [LARGE SCALE GENOMIC DNA]</scope>
    <source>
        <strain evidence="1">WM001</strain>
    </source>
</reference>
<dbReference type="Proteomes" id="UP000187209">
    <property type="component" value="Unassembled WGS sequence"/>
</dbReference>
<keyword evidence="2" id="KW-1185">Reference proteome</keyword>
<name>A0A1R2AUJ9_9CILI</name>
<comment type="caution">
    <text evidence="1">The sequence shown here is derived from an EMBL/GenBank/DDBJ whole genome shotgun (WGS) entry which is preliminary data.</text>
</comment>
<proteinExistence type="predicted"/>